<dbReference type="InterPro" id="IPR011990">
    <property type="entry name" value="TPR-like_helical_dom_sf"/>
</dbReference>
<dbReference type="RefSeq" id="WP_244714220.1">
    <property type="nucleotide sequence ID" value="NZ_CP095049.1"/>
</dbReference>
<evidence type="ECO:0000256" key="1">
    <source>
        <dbReference type="ARBA" id="ARBA00004442"/>
    </source>
</evidence>
<protein>
    <submittedName>
        <fullName evidence="7">RagB/SusD family nutrient uptake outer membrane protein</fullName>
    </submittedName>
</protein>
<keyword evidence="3" id="KW-0732">Signal</keyword>
<dbReference type="SUPFAM" id="SSF48452">
    <property type="entry name" value="TPR-like"/>
    <property type="match status" value="1"/>
</dbReference>
<dbReference type="Proteomes" id="UP000831785">
    <property type="component" value="Chromosome"/>
</dbReference>
<gene>
    <name evidence="7" type="ORF">MUN80_15100</name>
</gene>
<name>A0ABY4F9E8_9BACT</name>
<keyword evidence="5" id="KW-0998">Cell outer membrane</keyword>
<keyword evidence="4" id="KW-0472">Membrane</keyword>
<organism evidence="7 8">
    <name type="scientific">Hymenobacter cellulosivorans</name>
    <dbReference type="NCBI Taxonomy" id="2932249"/>
    <lineage>
        <taxon>Bacteria</taxon>
        <taxon>Pseudomonadati</taxon>
        <taxon>Bacteroidota</taxon>
        <taxon>Cytophagia</taxon>
        <taxon>Cytophagales</taxon>
        <taxon>Hymenobacteraceae</taxon>
        <taxon>Hymenobacter</taxon>
    </lineage>
</organism>
<evidence type="ECO:0000256" key="4">
    <source>
        <dbReference type="ARBA" id="ARBA00023136"/>
    </source>
</evidence>
<proteinExistence type="inferred from homology"/>
<evidence type="ECO:0000313" key="7">
    <source>
        <dbReference type="EMBL" id="UOQ51086.1"/>
    </source>
</evidence>
<comment type="similarity">
    <text evidence="2">Belongs to the SusD family.</text>
</comment>
<reference evidence="7 8" key="1">
    <citation type="submission" date="2022-04" db="EMBL/GenBank/DDBJ databases">
        <title>Hymenobacter sp. isolated from the air.</title>
        <authorList>
            <person name="Won M."/>
            <person name="Lee C.-M."/>
            <person name="Woen H.-Y."/>
            <person name="Kwon S.-W."/>
        </authorList>
    </citation>
    <scope>NUCLEOTIDE SEQUENCE [LARGE SCALE GENOMIC DNA]</scope>
    <source>
        <strain evidence="8">5116 S-27</strain>
    </source>
</reference>
<evidence type="ECO:0000313" key="8">
    <source>
        <dbReference type="Proteomes" id="UP000831785"/>
    </source>
</evidence>
<dbReference type="Gene3D" id="1.25.40.390">
    <property type="match status" value="1"/>
</dbReference>
<dbReference type="InterPro" id="IPR012944">
    <property type="entry name" value="SusD_RagB_dom"/>
</dbReference>
<evidence type="ECO:0000256" key="5">
    <source>
        <dbReference type="ARBA" id="ARBA00023237"/>
    </source>
</evidence>
<feature type="domain" description="RagB/SusD" evidence="6">
    <location>
        <begin position="2"/>
        <end position="264"/>
    </location>
</feature>
<evidence type="ECO:0000256" key="2">
    <source>
        <dbReference type="ARBA" id="ARBA00006275"/>
    </source>
</evidence>
<comment type="subcellular location">
    <subcellularLocation>
        <location evidence="1">Cell outer membrane</location>
    </subcellularLocation>
</comment>
<keyword evidence="8" id="KW-1185">Reference proteome</keyword>
<evidence type="ECO:0000259" key="6">
    <source>
        <dbReference type="Pfam" id="PF07980"/>
    </source>
</evidence>
<dbReference type="EMBL" id="CP095049">
    <property type="protein sequence ID" value="UOQ51086.1"/>
    <property type="molecule type" value="Genomic_DNA"/>
</dbReference>
<dbReference type="Pfam" id="PF07980">
    <property type="entry name" value="SusD_RagB"/>
    <property type="match status" value="1"/>
</dbReference>
<evidence type="ECO:0000256" key="3">
    <source>
        <dbReference type="ARBA" id="ARBA00022729"/>
    </source>
</evidence>
<sequence>MKAFPMLDGKKPGQSTKYAYSDQLFFKNRDPRFNKTIAYNGTSWPLNGDTGYRLWTYYRGNSSVEPTASRTGFYTRKAIDSRLSPAQAQFAGTDWIEIRYAEVLLNLAESACGVGNIAEAYTQLKALRQRAGIEAGDGNYGLQAGMSRAQMFEAILYERQIELALEGKRFWDLRRWKKMESVLNGKKRTGVTITLKSTAPANFATIRDGLSLDQVYTDYFEVIKFKDLDTRYTAGIKWKPEYYFFAIPQQALDNNPQLKQNLLWPSGSFDPVQ</sequence>
<accession>A0ABY4F9E8</accession>